<proteinExistence type="predicted"/>
<reference evidence="1" key="1">
    <citation type="submission" date="2015-04" db="UniProtKB">
        <authorList>
            <consortium name="EnsemblPlants"/>
        </authorList>
    </citation>
    <scope>IDENTIFICATION</scope>
</reference>
<dbReference type="Proteomes" id="UP000026961">
    <property type="component" value="Chromosome 8"/>
</dbReference>
<protein>
    <submittedName>
        <fullName evidence="1">Uncharacterized protein</fullName>
    </submittedName>
</protein>
<keyword evidence="2" id="KW-1185">Reference proteome</keyword>
<evidence type="ECO:0000313" key="2">
    <source>
        <dbReference type="Proteomes" id="UP000026961"/>
    </source>
</evidence>
<accession>A0A0E0ASK2</accession>
<name>A0A0E0ASK2_9ORYZ</name>
<dbReference type="EnsemblPlants" id="OGLUM08G07570.1">
    <property type="protein sequence ID" value="OGLUM08G07570.1"/>
    <property type="gene ID" value="OGLUM08G07570"/>
</dbReference>
<dbReference type="HOGENOM" id="CLU_2871324_0_0_1"/>
<reference evidence="1" key="2">
    <citation type="submission" date="2018-05" db="EMBL/GenBank/DDBJ databases">
        <title>OgluRS3 (Oryza glumaepatula Reference Sequence Version 3).</title>
        <authorList>
            <person name="Zhang J."/>
            <person name="Kudrna D."/>
            <person name="Lee S."/>
            <person name="Talag J."/>
            <person name="Welchert J."/>
            <person name="Wing R.A."/>
        </authorList>
    </citation>
    <scope>NUCLEOTIDE SEQUENCE [LARGE SCALE GENOMIC DNA]</scope>
</reference>
<sequence length="64" mass="7163">MAVGVNLGVTAMCYTTPQAGRFLFIIWIVTQVQISYYGREWGAVEDASAQDLYMLSKVFLLLNV</sequence>
<dbReference type="AlphaFoldDB" id="A0A0E0ASK2"/>
<organism evidence="1">
    <name type="scientific">Oryza glumipatula</name>
    <dbReference type="NCBI Taxonomy" id="40148"/>
    <lineage>
        <taxon>Eukaryota</taxon>
        <taxon>Viridiplantae</taxon>
        <taxon>Streptophyta</taxon>
        <taxon>Embryophyta</taxon>
        <taxon>Tracheophyta</taxon>
        <taxon>Spermatophyta</taxon>
        <taxon>Magnoliopsida</taxon>
        <taxon>Liliopsida</taxon>
        <taxon>Poales</taxon>
        <taxon>Poaceae</taxon>
        <taxon>BOP clade</taxon>
        <taxon>Oryzoideae</taxon>
        <taxon>Oryzeae</taxon>
        <taxon>Oryzinae</taxon>
        <taxon>Oryza</taxon>
    </lineage>
</organism>
<dbReference type="Gramene" id="OGLUM08G07570.1">
    <property type="protein sequence ID" value="OGLUM08G07570.1"/>
    <property type="gene ID" value="OGLUM08G07570"/>
</dbReference>
<evidence type="ECO:0000313" key="1">
    <source>
        <dbReference type="EnsemblPlants" id="OGLUM08G07570.1"/>
    </source>
</evidence>